<dbReference type="GO" id="GO:0017119">
    <property type="term" value="C:Golgi transport complex"/>
    <property type="evidence" value="ECO:0007669"/>
    <property type="project" value="TreeGrafter"/>
</dbReference>
<proteinExistence type="predicted"/>
<dbReference type="GO" id="GO:0016020">
    <property type="term" value="C:membrane"/>
    <property type="evidence" value="ECO:0007669"/>
    <property type="project" value="InterPro"/>
</dbReference>
<dbReference type="InterPro" id="IPR009316">
    <property type="entry name" value="COG2"/>
</dbReference>
<dbReference type="EMBL" id="MU167305">
    <property type="protein sequence ID" value="KAG0143984.1"/>
    <property type="molecule type" value="Genomic_DNA"/>
</dbReference>
<dbReference type="PANTHER" id="PTHR12961:SF0">
    <property type="entry name" value="CONSERVED OLIGOMERIC GOLGI COMPLEX SUBUNIT 2"/>
    <property type="match status" value="1"/>
</dbReference>
<dbReference type="PANTHER" id="PTHR12961">
    <property type="entry name" value="CONSERVED OLIGOMERIC GOLGI COMPLEX COMPONENT 2"/>
    <property type="match status" value="1"/>
</dbReference>
<dbReference type="InterPro" id="IPR024603">
    <property type="entry name" value="COG_complex_COG2_C"/>
</dbReference>
<evidence type="ECO:0000259" key="1">
    <source>
        <dbReference type="Pfam" id="PF12022"/>
    </source>
</evidence>
<organism evidence="2 3">
    <name type="scientific">Cronartium quercuum f. sp. fusiforme G11</name>
    <dbReference type="NCBI Taxonomy" id="708437"/>
    <lineage>
        <taxon>Eukaryota</taxon>
        <taxon>Fungi</taxon>
        <taxon>Dikarya</taxon>
        <taxon>Basidiomycota</taxon>
        <taxon>Pucciniomycotina</taxon>
        <taxon>Pucciniomycetes</taxon>
        <taxon>Pucciniales</taxon>
        <taxon>Coleosporiaceae</taxon>
        <taxon>Cronartium</taxon>
    </lineage>
</organism>
<dbReference type="GO" id="GO:0007030">
    <property type="term" value="P:Golgi organization"/>
    <property type="evidence" value="ECO:0007669"/>
    <property type="project" value="InterPro"/>
</dbReference>
<dbReference type="Pfam" id="PF12022">
    <property type="entry name" value="COG2_C"/>
    <property type="match status" value="1"/>
</dbReference>
<feature type="domain" description="COG complex component COG2 C-terminal" evidence="1">
    <location>
        <begin position="7"/>
        <end position="137"/>
    </location>
</feature>
<accession>A0A9P6ND92</accession>
<dbReference type="Proteomes" id="UP000886653">
    <property type="component" value="Unassembled WGS sequence"/>
</dbReference>
<dbReference type="OrthoDB" id="332281at2759"/>
<protein>
    <recommendedName>
        <fullName evidence="1">COG complex component COG2 C-terminal domain-containing protein</fullName>
    </recommendedName>
</protein>
<keyword evidence="3" id="KW-1185">Reference proteome</keyword>
<feature type="non-terminal residue" evidence="2">
    <location>
        <position position="164"/>
    </location>
</feature>
<sequence length="164" mass="18299">PGLCSYTVTILVKRCSEKLRLIRSVGSSARAARTIPTEPSFFIPDILADLRTFVDRLGGLLAPELRSTLVSSVVEEIAARFLNILINVQRSEDSLRKLKKGRQGFSIFGNNVRAPNAKVEADDADEMRVKVQMRLDVDRLRADAIELGARIEDCNSMVELRRTV</sequence>
<dbReference type="GO" id="GO:0006891">
    <property type="term" value="P:intra-Golgi vesicle-mediated transport"/>
    <property type="evidence" value="ECO:0007669"/>
    <property type="project" value="TreeGrafter"/>
</dbReference>
<feature type="non-terminal residue" evidence="2">
    <location>
        <position position="1"/>
    </location>
</feature>
<gene>
    <name evidence="2" type="ORF">CROQUDRAFT_19414</name>
</gene>
<comment type="caution">
    <text evidence="2">The sequence shown here is derived from an EMBL/GenBank/DDBJ whole genome shotgun (WGS) entry which is preliminary data.</text>
</comment>
<evidence type="ECO:0000313" key="2">
    <source>
        <dbReference type="EMBL" id="KAG0143984.1"/>
    </source>
</evidence>
<dbReference type="GO" id="GO:0015031">
    <property type="term" value="P:protein transport"/>
    <property type="evidence" value="ECO:0007669"/>
    <property type="project" value="InterPro"/>
</dbReference>
<reference evidence="2" key="1">
    <citation type="submission" date="2013-11" db="EMBL/GenBank/DDBJ databases">
        <title>Genome sequence of the fusiform rust pathogen reveals effectors for host alternation and coevolution with pine.</title>
        <authorList>
            <consortium name="DOE Joint Genome Institute"/>
            <person name="Smith K."/>
            <person name="Pendleton A."/>
            <person name="Kubisiak T."/>
            <person name="Anderson C."/>
            <person name="Salamov A."/>
            <person name="Aerts A."/>
            <person name="Riley R."/>
            <person name="Clum A."/>
            <person name="Lindquist E."/>
            <person name="Ence D."/>
            <person name="Campbell M."/>
            <person name="Kronenberg Z."/>
            <person name="Feau N."/>
            <person name="Dhillon B."/>
            <person name="Hamelin R."/>
            <person name="Burleigh J."/>
            <person name="Smith J."/>
            <person name="Yandell M."/>
            <person name="Nelson C."/>
            <person name="Grigoriev I."/>
            <person name="Davis J."/>
        </authorList>
    </citation>
    <scope>NUCLEOTIDE SEQUENCE</scope>
    <source>
        <strain evidence="2">G11</strain>
    </source>
</reference>
<name>A0A9P6ND92_9BASI</name>
<evidence type="ECO:0000313" key="3">
    <source>
        <dbReference type="Proteomes" id="UP000886653"/>
    </source>
</evidence>
<dbReference type="AlphaFoldDB" id="A0A9P6ND92"/>